<evidence type="ECO:0000256" key="1">
    <source>
        <dbReference type="SAM" id="MobiDB-lite"/>
    </source>
</evidence>
<dbReference type="SUPFAM" id="SSF54373">
    <property type="entry name" value="FAD-linked reductases, C-terminal domain"/>
    <property type="match status" value="1"/>
</dbReference>
<evidence type="ECO:0000313" key="4">
    <source>
        <dbReference type="Proteomes" id="UP000559256"/>
    </source>
</evidence>
<reference evidence="3 4" key="1">
    <citation type="journal article" date="2020" name="ISME J.">
        <title>Uncovering the hidden diversity of litter-decomposition mechanisms in mushroom-forming fungi.</title>
        <authorList>
            <person name="Floudas D."/>
            <person name="Bentzer J."/>
            <person name="Ahren D."/>
            <person name="Johansson T."/>
            <person name="Persson P."/>
            <person name="Tunlid A."/>
        </authorList>
    </citation>
    <scope>NUCLEOTIDE SEQUENCE [LARGE SCALE GENOMIC DNA]</scope>
    <source>
        <strain evidence="3 4">CBS 291.85</strain>
    </source>
</reference>
<comment type="caution">
    <text evidence="3">The sequence shown here is derived from an EMBL/GenBank/DDBJ whole genome shotgun (WGS) entry which is preliminary data.</text>
</comment>
<dbReference type="Gene3D" id="1.20.1440.240">
    <property type="match status" value="1"/>
</dbReference>
<dbReference type="PANTHER" id="PTHR10742:SF342">
    <property type="entry name" value="AMINE OXIDASE"/>
    <property type="match status" value="1"/>
</dbReference>
<feature type="domain" description="Amine oxidase" evidence="2">
    <location>
        <begin position="206"/>
        <end position="704"/>
    </location>
</feature>
<evidence type="ECO:0000259" key="2">
    <source>
        <dbReference type="Pfam" id="PF01593"/>
    </source>
</evidence>
<keyword evidence="4" id="KW-1185">Reference proteome</keyword>
<dbReference type="OrthoDB" id="7777654at2759"/>
<dbReference type="GO" id="GO:0009063">
    <property type="term" value="P:amino acid catabolic process"/>
    <property type="evidence" value="ECO:0007669"/>
    <property type="project" value="TreeGrafter"/>
</dbReference>
<dbReference type="InterPro" id="IPR050281">
    <property type="entry name" value="Flavin_monoamine_oxidase"/>
</dbReference>
<dbReference type="InterPro" id="IPR036188">
    <property type="entry name" value="FAD/NAD-bd_sf"/>
</dbReference>
<dbReference type="Proteomes" id="UP000559256">
    <property type="component" value="Unassembled WGS sequence"/>
</dbReference>
<sequence>MVDEPKYQVDDPNANVVISIPPGWKTTIDFIFNQKYKQGISEAYPSEDDPDDEQFNFHRNDKVGELGRTAIPARKQKFDLRLEFRYERSQEASSKLIASREPGEDSITFNIFARDKHGAPANDEKSSDMCAKIHLVNTTPPPKGPGKITQPATPEELSAPKKGAQVLDDFSKDSSIDPGKLVAGPPYTPPPELKDLPVGILGAGCAGLYAAMILDSLGIKYEILEGSGRHGGRILTHEFTTELRGQPYQYFECGAMRFPDIFLMRRTFDLCRERLGMKEDKFLKVIMHSGNAIKHFNGISVKQSDWSKSDDNGKNSADSFKIGKTSKNKDGYIPQEYLDEGTTSLYGKTLGPLRNYFVGTPFQDAFLKLMRHDKHSVRSYMRETMGFPDSVIRWIEAMEWRTGGFDSSLTESVIASLSFDDPRSTNPDWYCFNGGTRIVTDGMLDKVKYKPKYYKRVTGIKELAVHDNQAIEVQVDTSEDPRGQHAEKIHGKYSNVISTLPLSVLRTVDLDEIYLSIGQKNALRELQYHPSVKIGIQFKTAWWEKMGIIGGQTYTDRPCRTTVYPSYGVPNLSAGTQKSNVMIAAYNGLLDSQRLAVYMKGHNSPQEKILLNFIMNDLAAVHQKPVSELWDEYLDYYAWDWYSNTFSQGAFAWFGPGQFQEVYPHLTMPAGKKQRLFFAGDAISTCHGWVVGALNSAWRCVHDMLVAHPELNPNPKKDIMAEFMNLWGESEEWDDIKGAKHVYLGRELFKRQQGAD</sequence>
<protein>
    <recommendedName>
        <fullName evidence="2">Amine oxidase domain-containing protein</fullName>
    </recommendedName>
</protein>
<feature type="region of interest" description="Disordered" evidence="1">
    <location>
        <begin position="136"/>
        <end position="161"/>
    </location>
</feature>
<accession>A0A8H5ASC4</accession>
<gene>
    <name evidence="3" type="ORF">D9758_018993</name>
</gene>
<dbReference type="Gene3D" id="3.90.660.10">
    <property type="match status" value="1"/>
</dbReference>
<dbReference type="EMBL" id="JAACJM010000606">
    <property type="protein sequence ID" value="KAF5309811.1"/>
    <property type="molecule type" value="Genomic_DNA"/>
</dbReference>
<evidence type="ECO:0000313" key="3">
    <source>
        <dbReference type="EMBL" id="KAF5309811.1"/>
    </source>
</evidence>
<dbReference type="SUPFAM" id="SSF51905">
    <property type="entry name" value="FAD/NAD(P)-binding domain"/>
    <property type="match status" value="1"/>
</dbReference>
<dbReference type="InterPro" id="IPR002937">
    <property type="entry name" value="Amino_oxidase"/>
</dbReference>
<name>A0A8H5ASC4_9AGAR</name>
<proteinExistence type="predicted"/>
<dbReference type="PANTHER" id="PTHR10742">
    <property type="entry name" value="FLAVIN MONOAMINE OXIDASE"/>
    <property type="match status" value="1"/>
</dbReference>
<dbReference type="Gene3D" id="3.50.50.60">
    <property type="entry name" value="FAD/NAD(P)-binding domain"/>
    <property type="match status" value="1"/>
</dbReference>
<dbReference type="AlphaFoldDB" id="A0A8H5ASC4"/>
<organism evidence="3 4">
    <name type="scientific">Tetrapyrgos nigripes</name>
    <dbReference type="NCBI Taxonomy" id="182062"/>
    <lineage>
        <taxon>Eukaryota</taxon>
        <taxon>Fungi</taxon>
        <taxon>Dikarya</taxon>
        <taxon>Basidiomycota</taxon>
        <taxon>Agaricomycotina</taxon>
        <taxon>Agaricomycetes</taxon>
        <taxon>Agaricomycetidae</taxon>
        <taxon>Agaricales</taxon>
        <taxon>Marasmiineae</taxon>
        <taxon>Marasmiaceae</taxon>
        <taxon>Tetrapyrgos</taxon>
    </lineage>
</organism>
<dbReference type="GO" id="GO:0001716">
    <property type="term" value="F:L-amino-acid oxidase activity"/>
    <property type="evidence" value="ECO:0007669"/>
    <property type="project" value="TreeGrafter"/>
</dbReference>
<dbReference type="Pfam" id="PF01593">
    <property type="entry name" value="Amino_oxidase"/>
    <property type="match status" value="1"/>
</dbReference>